<gene>
    <name evidence="1" type="ORF">PACLA_8A058667</name>
</gene>
<proteinExistence type="predicted"/>
<dbReference type="EMBL" id="CACRXK020010425">
    <property type="protein sequence ID" value="CAB4019363.1"/>
    <property type="molecule type" value="Genomic_DNA"/>
</dbReference>
<dbReference type="Proteomes" id="UP001152795">
    <property type="component" value="Unassembled WGS sequence"/>
</dbReference>
<name>A0A6S7IP84_PARCT</name>
<organism evidence="1 2">
    <name type="scientific">Paramuricea clavata</name>
    <name type="common">Red gorgonian</name>
    <name type="synonym">Violescent sea-whip</name>
    <dbReference type="NCBI Taxonomy" id="317549"/>
    <lineage>
        <taxon>Eukaryota</taxon>
        <taxon>Metazoa</taxon>
        <taxon>Cnidaria</taxon>
        <taxon>Anthozoa</taxon>
        <taxon>Octocorallia</taxon>
        <taxon>Malacalcyonacea</taxon>
        <taxon>Plexauridae</taxon>
        <taxon>Paramuricea</taxon>
    </lineage>
</organism>
<reference evidence="1" key="1">
    <citation type="submission" date="2020-04" db="EMBL/GenBank/DDBJ databases">
        <authorList>
            <person name="Alioto T."/>
            <person name="Alioto T."/>
            <person name="Gomez Garrido J."/>
        </authorList>
    </citation>
    <scope>NUCLEOTIDE SEQUENCE</scope>
    <source>
        <strain evidence="1">A484AB</strain>
    </source>
</reference>
<accession>A0A6S7IP84</accession>
<protein>
    <submittedName>
        <fullName evidence="1">Uncharacterized protein</fullName>
    </submittedName>
</protein>
<evidence type="ECO:0000313" key="2">
    <source>
        <dbReference type="Proteomes" id="UP001152795"/>
    </source>
</evidence>
<comment type="caution">
    <text evidence="1">The sequence shown here is derived from an EMBL/GenBank/DDBJ whole genome shotgun (WGS) entry which is preliminary data.</text>
</comment>
<evidence type="ECO:0000313" key="1">
    <source>
        <dbReference type="EMBL" id="CAB4019363.1"/>
    </source>
</evidence>
<keyword evidence="2" id="KW-1185">Reference proteome</keyword>
<sequence length="150" mass="17650">MAECNLNCSPVVKCKKCTQAKRIFEGESCALLYNDDEDWFDDEDEEFVFTDSNQWFENAFESGIKEREDMQWGYLQVKQKQLDGARKRSKTILTKNKGDIICTNTKQYVTYEMFAESRKKALETIKEQRDILYKINTAENLLTNLLKKQT</sequence>
<dbReference type="AlphaFoldDB" id="A0A6S7IP84"/>